<organism evidence="1 2">
    <name type="scientific">Tindallia californiensis</name>
    <dbReference type="NCBI Taxonomy" id="159292"/>
    <lineage>
        <taxon>Bacteria</taxon>
        <taxon>Bacillati</taxon>
        <taxon>Bacillota</taxon>
        <taxon>Clostridia</taxon>
        <taxon>Peptostreptococcales</taxon>
        <taxon>Tindalliaceae</taxon>
        <taxon>Tindallia</taxon>
    </lineage>
</organism>
<protein>
    <submittedName>
        <fullName evidence="1">Phosphoglycolate phosphatase</fullName>
    </submittedName>
</protein>
<name>A0A1H3LR54_9FIRM</name>
<dbReference type="InterPro" id="IPR050155">
    <property type="entry name" value="HAD-like_hydrolase_sf"/>
</dbReference>
<dbReference type="Gene3D" id="1.10.150.240">
    <property type="entry name" value="Putative phosphatase, domain 2"/>
    <property type="match status" value="1"/>
</dbReference>
<keyword evidence="2" id="KW-1185">Reference proteome</keyword>
<dbReference type="PANTHER" id="PTHR43434:SF20">
    <property type="entry name" value="5'-NUCLEOTIDASE"/>
    <property type="match status" value="1"/>
</dbReference>
<proteinExistence type="predicted"/>
<dbReference type="EMBL" id="FNPV01000003">
    <property type="protein sequence ID" value="SDY66806.1"/>
    <property type="molecule type" value="Genomic_DNA"/>
</dbReference>
<dbReference type="AlphaFoldDB" id="A0A1H3LR54"/>
<dbReference type="NCBIfam" id="TIGR01549">
    <property type="entry name" value="HAD-SF-IA-v1"/>
    <property type="match status" value="1"/>
</dbReference>
<dbReference type="InterPro" id="IPR006439">
    <property type="entry name" value="HAD-SF_hydro_IA"/>
</dbReference>
<dbReference type="STRING" id="159292.SAMN05192546_103327"/>
<dbReference type="CDD" id="cd04302">
    <property type="entry name" value="HAD_5NT"/>
    <property type="match status" value="1"/>
</dbReference>
<gene>
    <name evidence="1" type="ORF">SAMN05192546_103327</name>
</gene>
<dbReference type="PANTHER" id="PTHR43434">
    <property type="entry name" value="PHOSPHOGLYCOLATE PHOSPHATASE"/>
    <property type="match status" value="1"/>
</dbReference>
<dbReference type="InterPro" id="IPR041492">
    <property type="entry name" value="HAD_2"/>
</dbReference>
<dbReference type="FunFam" id="3.40.50.1000:FF:000022">
    <property type="entry name" value="Phosphoglycolate phosphatase"/>
    <property type="match status" value="1"/>
</dbReference>
<dbReference type="SFLD" id="SFLDS00003">
    <property type="entry name" value="Haloacid_Dehalogenase"/>
    <property type="match status" value="1"/>
</dbReference>
<evidence type="ECO:0000313" key="2">
    <source>
        <dbReference type="Proteomes" id="UP000199230"/>
    </source>
</evidence>
<dbReference type="OrthoDB" id="9792518at2"/>
<dbReference type="SUPFAM" id="SSF56784">
    <property type="entry name" value="HAD-like"/>
    <property type="match status" value="1"/>
</dbReference>
<dbReference type="Pfam" id="PF13419">
    <property type="entry name" value="HAD_2"/>
    <property type="match status" value="1"/>
</dbReference>
<dbReference type="Gene3D" id="3.40.50.1000">
    <property type="entry name" value="HAD superfamily/HAD-like"/>
    <property type="match status" value="1"/>
</dbReference>
<accession>A0A1H3LR54</accession>
<dbReference type="Proteomes" id="UP000199230">
    <property type="component" value="Unassembled WGS sequence"/>
</dbReference>
<dbReference type="InterPro" id="IPR036412">
    <property type="entry name" value="HAD-like_sf"/>
</dbReference>
<dbReference type="RefSeq" id="WP_093312176.1">
    <property type="nucleotide sequence ID" value="NZ_FNPV01000003.1"/>
</dbReference>
<sequence>MNYQCILFDLDGTLTDPGMGITNALMHALEKYGIKVEDRETLYPFIGPPLMESFESFYGFSKEEAKQAVEYYREYYREKGLFENKVYEGIPALLEKLASRKKTLLVATSKPEIFANQILKHFGIHHYFSFVAGSHFDGSRVQKNEVIAYVLERAGVKDLSKAVMVGDRKHDMIGAKKVGVDSIGVLYGYGDRDELEKAGAKMIVRQVEELETILR</sequence>
<dbReference type="SFLD" id="SFLDG01135">
    <property type="entry name" value="C1.5.6:_HAD__Beta-PGM__Phospha"/>
    <property type="match status" value="1"/>
</dbReference>
<dbReference type="InterPro" id="IPR023214">
    <property type="entry name" value="HAD_sf"/>
</dbReference>
<dbReference type="GO" id="GO:0005829">
    <property type="term" value="C:cytosol"/>
    <property type="evidence" value="ECO:0007669"/>
    <property type="project" value="TreeGrafter"/>
</dbReference>
<dbReference type="GO" id="GO:0004713">
    <property type="term" value="F:protein tyrosine kinase activity"/>
    <property type="evidence" value="ECO:0007669"/>
    <property type="project" value="TreeGrafter"/>
</dbReference>
<reference evidence="1 2" key="1">
    <citation type="submission" date="2016-10" db="EMBL/GenBank/DDBJ databases">
        <authorList>
            <person name="de Groot N.N."/>
        </authorList>
    </citation>
    <scope>NUCLEOTIDE SEQUENCE [LARGE SCALE GENOMIC DNA]</scope>
    <source>
        <strain evidence="1 2">APO</strain>
    </source>
</reference>
<dbReference type="SFLD" id="SFLDG01129">
    <property type="entry name" value="C1.5:_HAD__Beta-PGM__Phosphata"/>
    <property type="match status" value="1"/>
</dbReference>
<dbReference type="InterPro" id="IPR023198">
    <property type="entry name" value="PGP-like_dom2"/>
</dbReference>
<evidence type="ECO:0000313" key="1">
    <source>
        <dbReference type="EMBL" id="SDY66806.1"/>
    </source>
</evidence>